<evidence type="ECO:0000313" key="3">
    <source>
        <dbReference type="EMBL" id="SDY17395.1"/>
    </source>
</evidence>
<protein>
    <submittedName>
        <fullName evidence="3">Tropinone reductase 1</fullName>
    </submittedName>
</protein>
<dbReference type="NCBIfam" id="NF006693">
    <property type="entry name" value="PRK09242.1"/>
    <property type="match status" value="1"/>
</dbReference>
<gene>
    <name evidence="3" type="ORF">SAMN04488069_10692</name>
</gene>
<reference evidence="4" key="1">
    <citation type="submission" date="2016-10" db="EMBL/GenBank/DDBJ databases">
        <authorList>
            <person name="Varghese N."/>
            <person name="Submissions S."/>
        </authorList>
    </citation>
    <scope>NUCLEOTIDE SEQUENCE [LARGE SCALE GENOMIC DNA]</scope>
    <source>
        <strain evidence="4">CGMCC 1.8975</strain>
    </source>
</reference>
<dbReference type="InterPro" id="IPR002347">
    <property type="entry name" value="SDR_fam"/>
</dbReference>
<dbReference type="Gene3D" id="3.40.50.720">
    <property type="entry name" value="NAD(P)-binding Rossmann-like Domain"/>
    <property type="match status" value="1"/>
</dbReference>
<dbReference type="PANTHER" id="PTHR42898">
    <property type="entry name" value="TROPINONE REDUCTASE"/>
    <property type="match status" value="1"/>
</dbReference>
<organism evidence="3 4">
    <name type="scientific">Hymenobacter psychrophilus</name>
    <dbReference type="NCBI Taxonomy" id="651662"/>
    <lineage>
        <taxon>Bacteria</taxon>
        <taxon>Pseudomonadati</taxon>
        <taxon>Bacteroidota</taxon>
        <taxon>Cytophagia</taxon>
        <taxon>Cytophagales</taxon>
        <taxon>Hymenobacteraceae</taxon>
        <taxon>Hymenobacter</taxon>
    </lineage>
</organism>
<dbReference type="InterPro" id="IPR036291">
    <property type="entry name" value="NAD(P)-bd_dom_sf"/>
</dbReference>
<comment type="similarity">
    <text evidence="1">Belongs to the short-chain dehydrogenases/reductases (SDR) family.</text>
</comment>
<name>A0A1H3HQ78_9BACT</name>
<dbReference type="PROSITE" id="PS00061">
    <property type="entry name" value="ADH_SHORT"/>
    <property type="match status" value="1"/>
</dbReference>
<proteinExistence type="inferred from homology"/>
<dbReference type="GO" id="GO:0016491">
    <property type="term" value="F:oxidoreductase activity"/>
    <property type="evidence" value="ECO:0007669"/>
    <property type="project" value="UniProtKB-KW"/>
</dbReference>
<dbReference type="SUPFAM" id="SSF51735">
    <property type="entry name" value="NAD(P)-binding Rossmann-fold domains"/>
    <property type="match status" value="1"/>
</dbReference>
<dbReference type="STRING" id="651662.SAMN04488069_10692"/>
<dbReference type="InterPro" id="IPR020904">
    <property type="entry name" value="Sc_DH/Rdtase_CS"/>
</dbReference>
<dbReference type="PANTHER" id="PTHR42898:SF6">
    <property type="entry name" value="NADP-DEPENDENT MANNITOL DEHYDROGENASE"/>
    <property type="match status" value="1"/>
</dbReference>
<dbReference type="AlphaFoldDB" id="A0A1H3HQ78"/>
<evidence type="ECO:0000256" key="1">
    <source>
        <dbReference type="ARBA" id="ARBA00006484"/>
    </source>
</evidence>
<dbReference type="EMBL" id="FNOV01000006">
    <property type="protein sequence ID" value="SDY17395.1"/>
    <property type="molecule type" value="Genomic_DNA"/>
</dbReference>
<evidence type="ECO:0000313" key="4">
    <source>
        <dbReference type="Proteomes" id="UP000199249"/>
    </source>
</evidence>
<dbReference type="PRINTS" id="PR00081">
    <property type="entry name" value="GDHRDH"/>
</dbReference>
<dbReference type="NCBIfam" id="NF005559">
    <property type="entry name" value="PRK07231.1"/>
    <property type="match status" value="1"/>
</dbReference>
<dbReference type="FunFam" id="3.40.50.720:FF:000084">
    <property type="entry name" value="Short-chain dehydrogenase reductase"/>
    <property type="match status" value="1"/>
</dbReference>
<dbReference type="OrthoDB" id="9804104at2"/>
<dbReference type="Proteomes" id="UP000199249">
    <property type="component" value="Unassembled WGS sequence"/>
</dbReference>
<accession>A0A1H3HQ78</accession>
<dbReference type="InterPro" id="IPR045000">
    <property type="entry name" value="TR"/>
</dbReference>
<dbReference type="PRINTS" id="PR00080">
    <property type="entry name" value="SDRFAMILY"/>
</dbReference>
<dbReference type="RefSeq" id="WP_092739720.1">
    <property type="nucleotide sequence ID" value="NZ_FNOV01000006.1"/>
</dbReference>
<keyword evidence="2" id="KW-0560">Oxidoreductase</keyword>
<evidence type="ECO:0000256" key="2">
    <source>
        <dbReference type="ARBA" id="ARBA00023002"/>
    </source>
</evidence>
<sequence length="263" mass="27864">METSSNLHQARWSLTGQIAVVTGASKGIGAAVAAELLALGATVVAVARTAATLEQQVAVWQQQGLPAHALPADVSTPAGRAGLLAQIAERWPQVHMLINNVGTNIRKPTLEYTDDEYRQLLATNLDSAWELSRGLHPRLVAAGGGSIVNISSVAGLTHVRTGAIYGMTKAALVQLTRNLAVEWASHNIRVNCVAPWYIRTPLAETVLQNEDFRRSVIDRTPLGRVGEPEEVSAAVAFLCLPAAAYITGQTLAVDGGFTVNGFS</sequence>
<keyword evidence="4" id="KW-1185">Reference proteome</keyword>
<dbReference type="Pfam" id="PF13561">
    <property type="entry name" value="adh_short_C2"/>
    <property type="match status" value="1"/>
</dbReference>